<comment type="caution">
    <text evidence="1">The sequence shown here is derived from an EMBL/GenBank/DDBJ whole genome shotgun (WGS) entry which is preliminary data.</text>
</comment>
<evidence type="ECO:0000313" key="2">
    <source>
        <dbReference type="Proteomes" id="UP000558284"/>
    </source>
</evidence>
<proteinExistence type="predicted"/>
<dbReference type="Proteomes" id="UP000558284">
    <property type="component" value="Unassembled WGS sequence"/>
</dbReference>
<accession>A0A838B7T0</accession>
<dbReference type="EMBL" id="JACDTY010000007">
    <property type="protein sequence ID" value="MBA1141734.1"/>
    <property type="molecule type" value="Genomic_DNA"/>
</dbReference>
<dbReference type="AlphaFoldDB" id="A0A838B7T0"/>
<evidence type="ECO:0000313" key="1">
    <source>
        <dbReference type="EMBL" id="MBA1141734.1"/>
    </source>
</evidence>
<organism evidence="1 2">
    <name type="scientific">Mesorhizobium neociceri</name>
    <dbReference type="NCBI Taxonomy" id="1307853"/>
    <lineage>
        <taxon>Bacteria</taxon>
        <taxon>Pseudomonadati</taxon>
        <taxon>Pseudomonadota</taxon>
        <taxon>Alphaproteobacteria</taxon>
        <taxon>Hyphomicrobiales</taxon>
        <taxon>Phyllobacteriaceae</taxon>
        <taxon>Mesorhizobium</taxon>
    </lineage>
</organism>
<reference evidence="1 2" key="1">
    <citation type="submission" date="2020-07" db="EMBL/GenBank/DDBJ databases">
        <title>Definition of the novel symbiovar canariense within Mesorhizobium novociceri, a new species of genus Mesorhizobium nodulating Cicer canariense in the Caldera de Taburiente National Park (La Palma, Canary Islands).</title>
        <authorList>
            <person name="Leon-Barrios M."/>
            <person name="Perez-Yepez J."/>
            <person name="Flores-Felix J.D."/>
            <person name="Ramirez-Baena M.H."/>
            <person name="Pulido-Suarez L."/>
            <person name="Igual J.M."/>
            <person name="Velazquez E."/>
            <person name="Peix A."/>
        </authorList>
    </citation>
    <scope>NUCLEOTIDE SEQUENCE [LARGE SCALE GENOMIC DNA]</scope>
    <source>
        <strain evidence="1 2">CCANP35</strain>
    </source>
</reference>
<name>A0A838B7T0_9HYPH</name>
<keyword evidence="2" id="KW-1185">Reference proteome</keyword>
<protein>
    <submittedName>
        <fullName evidence="1">Uncharacterized protein</fullName>
    </submittedName>
</protein>
<dbReference type="RefSeq" id="WP_181058614.1">
    <property type="nucleotide sequence ID" value="NZ_JACDTY010000007.1"/>
</dbReference>
<gene>
    <name evidence="1" type="ORF">H0241_15910</name>
</gene>
<sequence length="64" mass="7154">MSELPAPPIAPSLDDLRSALSRAERDLVCADMIDNGQRRQIEMGAAQRRVDDLKAQISRLEESF</sequence>